<gene>
    <name evidence="4" type="ORF">PBIL07802_LOCUS11220</name>
</gene>
<keyword evidence="2" id="KW-0812">Transmembrane</keyword>
<keyword evidence="2" id="KW-1133">Transmembrane helix</keyword>
<keyword evidence="2" id="KW-0472">Membrane</keyword>
<evidence type="ECO:0008006" key="5">
    <source>
        <dbReference type="Google" id="ProtNLM"/>
    </source>
</evidence>
<name>A0A7S3D7L9_9EUKA</name>
<keyword evidence="3" id="KW-0732">Signal</keyword>
<evidence type="ECO:0000256" key="3">
    <source>
        <dbReference type="SAM" id="SignalP"/>
    </source>
</evidence>
<dbReference type="EMBL" id="HBIB01017363">
    <property type="protein sequence ID" value="CAE0249022.1"/>
    <property type="molecule type" value="Transcribed_RNA"/>
</dbReference>
<protein>
    <recommendedName>
        <fullName evidence="5">Macrophage-expressed gene 1 protein</fullName>
    </recommendedName>
</protein>
<evidence type="ECO:0000313" key="4">
    <source>
        <dbReference type="EMBL" id="CAE0249022.1"/>
    </source>
</evidence>
<feature type="region of interest" description="Disordered" evidence="1">
    <location>
        <begin position="667"/>
        <end position="697"/>
    </location>
</feature>
<feature type="compositionally biased region" description="Basic and acidic residues" evidence="1">
    <location>
        <begin position="679"/>
        <end position="690"/>
    </location>
</feature>
<evidence type="ECO:0000256" key="1">
    <source>
        <dbReference type="SAM" id="MobiDB-lite"/>
    </source>
</evidence>
<feature type="chain" id="PRO_5031176966" description="Macrophage-expressed gene 1 protein" evidence="3">
    <location>
        <begin position="22"/>
        <end position="756"/>
    </location>
</feature>
<evidence type="ECO:0000256" key="2">
    <source>
        <dbReference type="SAM" id="Phobius"/>
    </source>
</evidence>
<reference evidence="4" key="1">
    <citation type="submission" date="2021-01" db="EMBL/GenBank/DDBJ databases">
        <authorList>
            <person name="Corre E."/>
            <person name="Pelletier E."/>
            <person name="Niang G."/>
            <person name="Scheremetjew M."/>
            <person name="Finn R."/>
            <person name="Kale V."/>
            <person name="Holt S."/>
            <person name="Cochrane G."/>
            <person name="Meng A."/>
            <person name="Brown T."/>
            <person name="Cohen L."/>
        </authorList>
    </citation>
    <scope>NUCLEOTIDE SEQUENCE</scope>
    <source>
        <strain evidence="4">NIES-2562</strain>
    </source>
</reference>
<dbReference type="AlphaFoldDB" id="A0A7S3D7L9"/>
<organism evidence="4">
    <name type="scientific">Palpitomonas bilix</name>
    <dbReference type="NCBI Taxonomy" id="652834"/>
    <lineage>
        <taxon>Eukaryota</taxon>
        <taxon>Eukaryota incertae sedis</taxon>
    </lineage>
</organism>
<feature type="transmembrane region" description="Helical" evidence="2">
    <location>
        <begin position="711"/>
        <end position="734"/>
    </location>
</feature>
<feature type="signal peptide" evidence="3">
    <location>
        <begin position="1"/>
        <end position="21"/>
    </location>
</feature>
<accession>A0A7S3D7L9</accession>
<feature type="region of interest" description="Disordered" evidence="1">
    <location>
        <begin position="35"/>
        <end position="61"/>
    </location>
</feature>
<proteinExistence type="predicted"/>
<sequence>MKMTSLVFALLLLSIMSTSTAFAFTSTSVKLSARGEREVEEEASPSSDPGPSPPPLSDRHFPVLPGAAFEPLKDEIRSQLFHFTFEQNKKTPDSAGFVIPDQVEVQRVLNQRVDMVANVIDTMDEYSKTEGSGIGADGEYKGVIASFGSEHEAAKERILMNKASLTSTVARVHQYDLMLNPISTLADYPKLLISSAMCAIEYGDETSARELLSKLIGDFGSSYLSHIQLGYKAKISDYISESYAKSKDEKTLAQEAKFSFFGLFSIGDDSTTKETVIKEYSSNIVHSHADVVGCGAWVPHMSYEEWSKDCVGGDALLGGQSTPIYEVINPAQFPGVNVTVVERAYSLAQQLVRDLIHINTYVGCLNATSTRFSPWYNVHDQLSCIDDKSSSVMGGFYSTCRNNEDDLSCKSNNFVTDSASCPEGYEDYIIYSDDIRQLQVCTSFNTPETRMAFGGTYTKHNGNALAGDAKQCPFGYDAFAVEVGELTGYNGLTFCLKPLAKYETVPDDLHLFGFYSCNEGNKDVYTGFGPDYINPSISKFSKRCSGGYGNVLIDTTVNGEETCPLWYCMYRDDTSTRQPAYHAYPFPVSGVQKYGHCHASQLRDAVAALPGAQKYLGRERPDLSPLAVGTQSKPAGKNYFFADNFEKVQNDRIAIVIEYVLKMLQHDTTSTSPSPSSETRGERLSQKEEVESPVSAQEVAASAPSPISGGAVAAIVVCSLLVGVGMAAAGVVVIKKRGRSRRGHRLSSGEVEIADE</sequence>
<feature type="compositionally biased region" description="Low complexity" evidence="1">
    <location>
        <begin position="668"/>
        <end position="677"/>
    </location>
</feature>